<evidence type="ECO:0000313" key="2">
    <source>
        <dbReference type="EMBL" id="KAF7671488.1"/>
    </source>
</evidence>
<reference evidence="2" key="1">
    <citation type="submission" date="2020-01" db="EMBL/GenBank/DDBJ databases">
        <authorList>
            <person name="Feng Z.H.Z."/>
        </authorList>
    </citation>
    <scope>NUCLEOTIDE SEQUENCE</scope>
    <source>
        <strain evidence="2">CBS107.38</strain>
    </source>
</reference>
<gene>
    <name evidence="2" type="ORF">GT037_010300</name>
</gene>
<proteinExistence type="predicted"/>
<keyword evidence="1" id="KW-1133">Transmembrane helix</keyword>
<keyword evidence="1" id="KW-0812">Transmembrane</keyword>
<comment type="caution">
    <text evidence="2">The sequence shown here is derived from an EMBL/GenBank/DDBJ whole genome shotgun (WGS) entry which is preliminary data.</text>
</comment>
<sequence length="77" mass="8705">MARLCRRAHQEANTAATAYRPVPPSRSHYPILPKAWKLSRISPSVIGRFLVIALMLACCRFLPFPPSNIRRFVSSLV</sequence>
<evidence type="ECO:0000313" key="3">
    <source>
        <dbReference type="Proteomes" id="UP000596902"/>
    </source>
</evidence>
<keyword evidence="3" id="KW-1185">Reference proteome</keyword>
<dbReference type="AlphaFoldDB" id="A0A8H7E9G4"/>
<organism evidence="2 3">
    <name type="scientific">Alternaria burnsii</name>
    <dbReference type="NCBI Taxonomy" id="1187904"/>
    <lineage>
        <taxon>Eukaryota</taxon>
        <taxon>Fungi</taxon>
        <taxon>Dikarya</taxon>
        <taxon>Ascomycota</taxon>
        <taxon>Pezizomycotina</taxon>
        <taxon>Dothideomycetes</taxon>
        <taxon>Pleosporomycetidae</taxon>
        <taxon>Pleosporales</taxon>
        <taxon>Pleosporineae</taxon>
        <taxon>Pleosporaceae</taxon>
        <taxon>Alternaria</taxon>
        <taxon>Alternaria sect. Alternaria</taxon>
    </lineage>
</organism>
<accession>A0A8H7E9G4</accession>
<dbReference type="Proteomes" id="UP000596902">
    <property type="component" value="Unassembled WGS sequence"/>
</dbReference>
<feature type="transmembrane region" description="Helical" evidence="1">
    <location>
        <begin position="45"/>
        <end position="63"/>
    </location>
</feature>
<dbReference type="EMBL" id="JAAABM010000021">
    <property type="protein sequence ID" value="KAF7671488.1"/>
    <property type="molecule type" value="Genomic_DNA"/>
</dbReference>
<name>A0A8H7E9G4_9PLEO</name>
<reference evidence="2" key="2">
    <citation type="submission" date="2020-08" db="EMBL/GenBank/DDBJ databases">
        <title>Draft Genome Sequence of Cumin Blight Pathogen Alternaria burnsii.</title>
        <authorList>
            <person name="Feng Z."/>
        </authorList>
    </citation>
    <scope>NUCLEOTIDE SEQUENCE</scope>
    <source>
        <strain evidence="2">CBS107.38</strain>
    </source>
</reference>
<dbReference type="GeneID" id="62208525"/>
<keyword evidence="1" id="KW-0472">Membrane</keyword>
<protein>
    <submittedName>
        <fullName evidence="2">Uncharacterized protein</fullName>
    </submittedName>
</protein>
<dbReference type="RefSeq" id="XP_038781855.1">
    <property type="nucleotide sequence ID" value="XM_038935347.1"/>
</dbReference>
<evidence type="ECO:0000256" key="1">
    <source>
        <dbReference type="SAM" id="Phobius"/>
    </source>
</evidence>